<dbReference type="EMBL" id="CM001888">
    <property type="protein sequence ID" value="EOY19092.1"/>
    <property type="molecule type" value="Genomic_DNA"/>
</dbReference>
<feature type="transmembrane region" description="Helical" evidence="1">
    <location>
        <begin position="12"/>
        <end position="29"/>
    </location>
</feature>
<keyword evidence="1" id="KW-1133">Transmembrane helix</keyword>
<evidence type="ECO:0000313" key="3">
    <source>
        <dbReference type="Proteomes" id="UP000026915"/>
    </source>
</evidence>
<dbReference type="Gramene" id="EOY19092">
    <property type="protein sequence ID" value="EOY19092"/>
    <property type="gene ID" value="TCM_043796"/>
</dbReference>
<keyword evidence="1" id="KW-0812">Transmembrane</keyword>
<evidence type="ECO:0000256" key="1">
    <source>
        <dbReference type="SAM" id="Phobius"/>
    </source>
</evidence>
<reference evidence="2 3" key="1">
    <citation type="journal article" date="2013" name="Genome Biol.">
        <title>The genome sequence of the most widely cultivated cacao type and its use to identify candidate genes regulating pod color.</title>
        <authorList>
            <person name="Motamayor J.C."/>
            <person name="Mockaitis K."/>
            <person name="Schmutz J."/>
            <person name="Haiminen N."/>
            <person name="Iii D.L."/>
            <person name="Cornejo O."/>
            <person name="Findley S.D."/>
            <person name="Zheng P."/>
            <person name="Utro F."/>
            <person name="Royaert S."/>
            <person name="Saski C."/>
            <person name="Jenkins J."/>
            <person name="Podicheti R."/>
            <person name="Zhao M."/>
            <person name="Scheffler B.E."/>
            <person name="Stack J.C."/>
            <person name="Feltus F.A."/>
            <person name="Mustiga G.M."/>
            <person name="Amores F."/>
            <person name="Phillips W."/>
            <person name="Marelli J.P."/>
            <person name="May G.D."/>
            <person name="Shapiro H."/>
            <person name="Ma J."/>
            <person name="Bustamante C.D."/>
            <person name="Schnell R.J."/>
            <person name="Main D."/>
            <person name="Gilbert D."/>
            <person name="Parida L."/>
            <person name="Kuhn D.N."/>
        </authorList>
    </citation>
    <scope>NUCLEOTIDE SEQUENCE [LARGE SCALE GENOMIC DNA]</scope>
    <source>
        <strain evidence="3">cv. Matina 1-6</strain>
    </source>
</reference>
<dbReference type="HOGENOM" id="CLU_2311248_0_0_1"/>
<proteinExistence type="predicted"/>
<name>A0A061FR09_THECC</name>
<gene>
    <name evidence="2" type="ORF">TCM_043796</name>
</gene>
<keyword evidence="3" id="KW-1185">Reference proteome</keyword>
<sequence length="100" mass="11288">MTLRLDYEVLYLRVVGGVGLKVSLLGLLVNKALVRDMLEIGVEYPNKLMGTSSKDLEYQPYEEMDRGNVMVTLGDFMKLRPPFFTGTNPKEYLKVSLIVG</sequence>
<dbReference type="AlphaFoldDB" id="A0A061FR09"/>
<organism evidence="2 3">
    <name type="scientific">Theobroma cacao</name>
    <name type="common">Cacao</name>
    <name type="synonym">Cocoa</name>
    <dbReference type="NCBI Taxonomy" id="3641"/>
    <lineage>
        <taxon>Eukaryota</taxon>
        <taxon>Viridiplantae</taxon>
        <taxon>Streptophyta</taxon>
        <taxon>Embryophyta</taxon>
        <taxon>Tracheophyta</taxon>
        <taxon>Spermatophyta</taxon>
        <taxon>Magnoliopsida</taxon>
        <taxon>eudicotyledons</taxon>
        <taxon>Gunneridae</taxon>
        <taxon>Pentapetalae</taxon>
        <taxon>rosids</taxon>
        <taxon>malvids</taxon>
        <taxon>Malvales</taxon>
        <taxon>Malvaceae</taxon>
        <taxon>Byttnerioideae</taxon>
        <taxon>Theobroma</taxon>
    </lineage>
</organism>
<dbReference type="Proteomes" id="UP000026915">
    <property type="component" value="Chromosome 10"/>
</dbReference>
<protein>
    <submittedName>
        <fullName evidence="2">Uncharacterized protein</fullName>
    </submittedName>
</protein>
<keyword evidence="1" id="KW-0472">Membrane</keyword>
<accession>A0A061FR09</accession>
<dbReference type="InParanoid" id="A0A061FR09"/>
<evidence type="ECO:0000313" key="2">
    <source>
        <dbReference type="EMBL" id="EOY19092.1"/>
    </source>
</evidence>